<proteinExistence type="predicted"/>
<protein>
    <submittedName>
        <fullName evidence="1">Uncharacterized protein</fullName>
    </submittedName>
</protein>
<dbReference type="PANTHER" id="PTHR46579:SF1">
    <property type="entry name" value="F5_8 TYPE C DOMAIN-CONTAINING PROTEIN"/>
    <property type="match status" value="1"/>
</dbReference>
<reference evidence="1" key="1">
    <citation type="submission" date="2023-03" db="EMBL/GenBank/DDBJ databases">
        <authorList>
            <person name="Steffen K."/>
            <person name="Cardenas P."/>
        </authorList>
    </citation>
    <scope>NUCLEOTIDE SEQUENCE</scope>
</reference>
<organism evidence="1 2">
    <name type="scientific">Geodia barretti</name>
    <name type="common">Barrett's horny sponge</name>
    <dbReference type="NCBI Taxonomy" id="519541"/>
    <lineage>
        <taxon>Eukaryota</taxon>
        <taxon>Metazoa</taxon>
        <taxon>Porifera</taxon>
        <taxon>Demospongiae</taxon>
        <taxon>Heteroscleromorpha</taxon>
        <taxon>Tetractinellida</taxon>
        <taxon>Astrophorina</taxon>
        <taxon>Geodiidae</taxon>
        <taxon>Geodia</taxon>
    </lineage>
</organism>
<comment type="caution">
    <text evidence="1">The sequence shown here is derived from an EMBL/GenBank/DDBJ whole genome shotgun (WGS) entry which is preliminary data.</text>
</comment>
<accession>A0AA35X0C8</accession>
<gene>
    <name evidence="1" type="ORF">GBAR_LOCUS18830</name>
</gene>
<keyword evidence="2" id="KW-1185">Reference proteome</keyword>
<sequence>MCTRERTAMRNGVEHLEHALEAESTHQAVFGVKGRSALHGLTGFDVIDQDPVDYMHCVLLGVVRTLISFWFDSKYHIELWYIRVFV</sequence>
<dbReference type="PANTHER" id="PTHR46579">
    <property type="entry name" value="F5/8 TYPE C DOMAIN-CONTAINING PROTEIN-RELATED"/>
    <property type="match status" value="1"/>
</dbReference>
<dbReference type="AlphaFoldDB" id="A0AA35X0C8"/>
<dbReference type="EMBL" id="CASHTH010002662">
    <property type="protein sequence ID" value="CAI8033385.1"/>
    <property type="molecule type" value="Genomic_DNA"/>
</dbReference>
<feature type="non-terminal residue" evidence="1">
    <location>
        <position position="1"/>
    </location>
</feature>
<evidence type="ECO:0000313" key="1">
    <source>
        <dbReference type="EMBL" id="CAI8033385.1"/>
    </source>
</evidence>
<dbReference type="Proteomes" id="UP001174909">
    <property type="component" value="Unassembled WGS sequence"/>
</dbReference>
<evidence type="ECO:0000313" key="2">
    <source>
        <dbReference type="Proteomes" id="UP001174909"/>
    </source>
</evidence>
<name>A0AA35X0C8_GEOBA</name>